<feature type="domain" description="SWIM-type" evidence="2">
    <location>
        <begin position="81"/>
        <end position="118"/>
    </location>
</feature>
<accession>A0AAE1HQC4</accession>
<gene>
    <name evidence="3" type="ORF">KUF71_013804</name>
</gene>
<dbReference type="PROSITE" id="PS50966">
    <property type="entry name" value="ZF_SWIM"/>
    <property type="match status" value="1"/>
</dbReference>
<keyword evidence="1" id="KW-0479">Metal-binding</keyword>
<evidence type="ECO:0000256" key="1">
    <source>
        <dbReference type="PROSITE-ProRule" id="PRU00325"/>
    </source>
</evidence>
<keyword evidence="1" id="KW-0862">Zinc</keyword>
<reference evidence="3" key="2">
    <citation type="journal article" date="2023" name="BMC Genomics">
        <title>Pest status, molecular evolution, and epigenetic factors derived from the genome assembly of Frankliniella fusca, a thysanopteran phytovirus vector.</title>
        <authorList>
            <person name="Catto M.A."/>
            <person name="Labadie P.E."/>
            <person name="Jacobson A.L."/>
            <person name="Kennedy G.G."/>
            <person name="Srinivasan R."/>
            <person name="Hunt B.G."/>
        </authorList>
    </citation>
    <scope>NUCLEOTIDE SEQUENCE</scope>
    <source>
        <strain evidence="3">PL_HMW_Pooled</strain>
    </source>
</reference>
<dbReference type="GO" id="GO:0008270">
    <property type="term" value="F:zinc ion binding"/>
    <property type="evidence" value="ECO:0007669"/>
    <property type="project" value="UniProtKB-KW"/>
</dbReference>
<dbReference type="Proteomes" id="UP001219518">
    <property type="component" value="Unassembled WGS sequence"/>
</dbReference>
<dbReference type="EMBL" id="JAHWGI010001231">
    <property type="protein sequence ID" value="KAK3925555.1"/>
    <property type="molecule type" value="Genomic_DNA"/>
</dbReference>
<keyword evidence="4" id="KW-1185">Reference proteome</keyword>
<organism evidence="3 4">
    <name type="scientific">Frankliniella fusca</name>
    <dbReference type="NCBI Taxonomy" id="407009"/>
    <lineage>
        <taxon>Eukaryota</taxon>
        <taxon>Metazoa</taxon>
        <taxon>Ecdysozoa</taxon>
        <taxon>Arthropoda</taxon>
        <taxon>Hexapoda</taxon>
        <taxon>Insecta</taxon>
        <taxon>Pterygota</taxon>
        <taxon>Neoptera</taxon>
        <taxon>Paraneoptera</taxon>
        <taxon>Thysanoptera</taxon>
        <taxon>Terebrantia</taxon>
        <taxon>Thripoidea</taxon>
        <taxon>Thripidae</taxon>
        <taxon>Frankliniella</taxon>
    </lineage>
</organism>
<reference evidence="3" key="1">
    <citation type="submission" date="2021-07" db="EMBL/GenBank/DDBJ databases">
        <authorList>
            <person name="Catto M.A."/>
            <person name="Jacobson A."/>
            <person name="Kennedy G."/>
            <person name="Labadie P."/>
            <person name="Hunt B.G."/>
            <person name="Srinivasan R."/>
        </authorList>
    </citation>
    <scope>NUCLEOTIDE SEQUENCE</scope>
    <source>
        <strain evidence="3">PL_HMW_Pooled</strain>
        <tissue evidence="3">Head</tissue>
    </source>
</reference>
<name>A0AAE1HQC4_9NEOP</name>
<proteinExistence type="predicted"/>
<evidence type="ECO:0000313" key="3">
    <source>
        <dbReference type="EMBL" id="KAK3925555.1"/>
    </source>
</evidence>
<evidence type="ECO:0000313" key="4">
    <source>
        <dbReference type="Proteomes" id="UP001219518"/>
    </source>
</evidence>
<protein>
    <recommendedName>
        <fullName evidence="2">SWIM-type domain-containing protein</fullName>
    </recommendedName>
</protein>
<sequence>MELEKSESENLVSDDDLNSECPDKKPTFHELCKRALVMCISRERKYLRSGRVLTVTDAKQGKHYFLKSQVHASFREELHFVTATVCCLTGDICDASCTCKASALRRCGHIAAVLLLVAKHVEIHGNEGEWKR</sequence>
<keyword evidence="1" id="KW-0863">Zinc-finger</keyword>
<evidence type="ECO:0000259" key="2">
    <source>
        <dbReference type="PROSITE" id="PS50966"/>
    </source>
</evidence>
<comment type="caution">
    <text evidence="3">The sequence shown here is derived from an EMBL/GenBank/DDBJ whole genome shotgun (WGS) entry which is preliminary data.</text>
</comment>
<dbReference type="AlphaFoldDB" id="A0AAE1HQC4"/>
<dbReference type="InterPro" id="IPR007527">
    <property type="entry name" value="Znf_SWIM"/>
</dbReference>